<dbReference type="Proteomes" id="UP000044602">
    <property type="component" value="Unassembled WGS sequence"/>
</dbReference>
<keyword evidence="4" id="KW-1185">Reference proteome</keyword>
<dbReference type="Pfam" id="PF06985">
    <property type="entry name" value="HET"/>
    <property type="match status" value="1"/>
</dbReference>
<dbReference type="EMBL" id="CVQH01024749">
    <property type="protein sequence ID" value="CRK37377.1"/>
    <property type="molecule type" value="Genomic_DNA"/>
</dbReference>
<evidence type="ECO:0000259" key="2">
    <source>
        <dbReference type="Pfam" id="PF06985"/>
    </source>
</evidence>
<feature type="compositionally biased region" description="Pro residues" evidence="1">
    <location>
        <begin position="116"/>
        <end position="125"/>
    </location>
</feature>
<proteinExistence type="predicted"/>
<feature type="compositionally biased region" description="Basic and acidic residues" evidence="1">
    <location>
        <begin position="15"/>
        <end position="32"/>
    </location>
</feature>
<feature type="region of interest" description="Disordered" evidence="1">
    <location>
        <begin position="553"/>
        <end position="579"/>
    </location>
</feature>
<evidence type="ECO:0000313" key="4">
    <source>
        <dbReference type="Proteomes" id="UP000044602"/>
    </source>
</evidence>
<organism evidence="3 4">
    <name type="scientific">Verticillium longisporum</name>
    <name type="common">Verticillium dahliae var. longisporum</name>
    <dbReference type="NCBI Taxonomy" id="100787"/>
    <lineage>
        <taxon>Eukaryota</taxon>
        <taxon>Fungi</taxon>
        <taxon>Dikarya</taxon>
        <taxon>Ascomycota</taxon>
        <taxon>Pezizomycotina</taxon>
        <taxon>Sordariomycetes</taxon>
        <taxon>Hypocreomycetidae</taxon>
        <taxon>Glomerellales</taxon>
        <taxon>Plectosphaerellaceae</taxon>
        <taxon>Verticillium</taxon>
    </lineage>
</organism>
<name>A0A0G4MT72_VERLO</name>
<feature type="region of interest" description="Disordered" evidence="1">
    <location>
        <begin position="1"/>
        <end position="126"/>
    </location>
</feature>
<dbReference type="STRING" id="100787.A0A0G4MT72"/>
<dbReference type="PANTHER" id="PTHR33112">
    <property type="entry name" value="DOMAIN PROTEIN, PUTATIVE-RELATED"/>
    <property type="match status" value="1"/>
</dbReference>
<accession>A0A0G4MT72</accession>
<feature type="domain" description="Heterokaryon incompatibility" evidence="2">
    <location>
        <begin position="147"/>
        <end position="297"/>
    </location>
</feature>
<evidence type="ECO:0000313" key="3">
    <source>
        <dbReference type="EMBL" id="CRK37377.1"/>
    </source>
</evidence>
<sequence length="762" mass="83046">MDETVGPPFSTKRQSITDRLRNSWNARKDGARDTPPPPNASLNRPPSRMHSRRSSSAAAPSPPGPSSQRPSPIAKVREWLDTCNGDHGTHCHGDPGGPAAPHSDSEDSDQESVLPPRGPGGPPTYRPIWLIDAVSRRLVRARAQDRYIALSYVYEKTPAQTAASAHRPRDARRENVDMLTATIDDASMPQAIADAIWLARKLGIHHLWVDRFCIVQDDDLEREEYLRNMAYVFANAYLVVVAAAGEDADTGLSALVRPGGKAPPPVPKAALGPPGRKGHEDMLMDTRWRDRCWTMQEGFYGRRALFVFQDTMTWECHCDTWNMAGDGPIAAAAASPAVAKVPGLQRMLSLRSSSAPSGPARHLHRKCTARLYPAALAFRHTPWPDLDEYARICMDFSARRLGNIQDTPDAFRGVTTVLARTFAGGFVCGMPVLFLDAALLWRPAATIRRRQLVPTMSSGGMSPVPSWSWLGWFFDGAAADMTLWRAAADYVLEAGSGVTRNGKGAGGPGEREGEPKRRYRSANSFRLRTTTAFHITDRATTAQVRNDGMRFRNTRHHRKGGSGLPLGWSKSTSTGGFRHTSDPAAVFRYPIPLASNVPASEMPIGGGEAVYPGTLLSFSTTRAMLEVEFAAPWPAKSAGADGIPLAIGNLLAPRSGRWVGTLRSHDSWLGVQGANYEGEEGGVEVIAVSEGSERQGPGSDIWGLGCDVEEIKASADQDGIVEFVNVLWVERVGGVCYRRGVGHVLRRAWEVFGRERLDILLG</sequence>
<protein>
    <recommendedName>
        <fullName evidence="2">Heterokaryon incompatibility domain-containing protein</fullName>
    </recommendedName>
</protein>
<dbReference type="PANTHER" id="PTHR33112:SF16">
    <property type="entry name" value="HETEROKARYON INCOMPATIBILITY DOMAIN-CONTAINING PROTEIN"/>
    <property type="match status" value="1"/>
</dbReference>
<gene>
    <name evidence="3" type="ORF">BN1708_001413</name>
</gene>
<feature type="region of interest" description="Disordered" evidence="1">
    <location>
        <begin position="257"/>
        <end position="277"/>
    </location>
</feature>
<evidence type="ECO:0000256" key="1">
    <source>
        <dbReference type="SAM" id="MobiDB-lite"/>
    </source>
</evidence>
<dbReference type="AlphaFoldDB" id="A0A0G4MT72"/>
<reference evidence="3 4" key="1">
    <citation type="submission" date="2015-05" db="EMBL/GenBank/DDBJ databases">
        <authorList>
            <person name="Wang D.B."/>
            <person name="Wang M."/>
        </authorList>
    </citation>
    <scope>NUCLEOTIDE SEQUENCE [LARGE SCALE GENOMIC DNA]</scope>
    <source>
        <strain evidence="3">VL1</strain>
    </source>
</reference>
<feature type="region of interest" description="Disordered" evidence="1">
    <location>
        <begin position="498"/>
        <end position="520"/>
    </location>
</feature>
<dbReference type="InterPro" id="IPR010730">
    <property type="entry name" value="HET"/>
</dbReference>